<comment type="caution">
    <text evidence="3">The sequence shown here is derived from an EMBL/GenBank/DDBJ whole genome shotgun (WGS) entry which is preliminary data.</text>
</comment>
<evidence type="ECO:0000313" key="3">
    <source>
        <dbReference type="EMBL" id="HIR06183.1"/>
    </source>
</evidence>
<name>A0A9D1A5L3_9FIRM</name>
<organism evidence="3 4">
    <name type="scientific">Candidatus Copromonas faecavium</name>
    <name type="common">nom. illeg.</name>
    <dbReference type="NCBI Taxonomy" id="2840740"/>
    <lineage>
        <taxon>Bacteria</taxon>
        <taxon>Bacillati</taxon>
        <taxon>Bacillota</taxon>
        <taxon>Clostridia</taxon>
        <taxon>Lachnospirales</taxon>
        <taxon>Lachnospiraceae</taxon>
        <taxon>Candidatus Copromonas (nom. illeg.)</taxon>
    </lineage>
</organism>
<feature type="domain" description="DUF5717" evidence="2">
    <location>
        <begin position="1"/>
        <end position="880"/>
    </location>
</feature>
<gene>
    <name evidence="3" type="ORF">IAB28_09510</name>
</gene>
<dbReference type="InterPro" id="IPR043774">
    <property type="entry name" value="DUF5717_C"/>
</dbReference>
<evidence type="ECO:0000259" key="2">
    <source>
        <dbReference type="Pfam" id="PF18984"/>
    </source>
</evidence>
<proteinExistence type="predicted"/>
<protein>
    <recommendedName>
        <fullName evidence="5">DUF5717 domain-containing protein</fullName>
    </recommendedName>
</protein>
<sequence>MRERINRLAKGIVDAEVPRLFLSPEKVEEVLGSGTTYKRELYLASENNLYIKGLAYSSHSRVKILKHAFGGLRNHISYEVDTSWCENGDLIKGTFTLVTNSGELEVPFLFHVEMAASVRVLTTLNTVEDFVELAKKDMDMALRLMEYRDFTEAPFLKDLHVRTIYEGVKGHGNRQNSLEEFFLALGVKEPIELTVSAARKTYEYPSEILTDKITLRKNTWGYVYIELKADGDFIELPKKVITQADFEEDRLDLRFKIHPERMHKGKNLGAIHLMTVHGSTVIPIEAMGDSTVDITGREHEISKGGVCRYMKLREQYEASGCTDGAVLNRIQKELDAIRGVNGTSIVLSLLQAETYLDAGRPDLAASSLEDCRDGAVREQDRIGTLYCYFQYLLYRTDPTPEKKDAVMRLFRKKLGKTKGRFYLQLLQLKLEPELFEEGEALYESFKAQFAGGCHSPFLYLETCRLLEMKPELLRTMDSFEIHVLHYGAKKKLVGKELAVRAASLAPGTRFFHRLFYQALARLYESYPDQELLTAVCCLLIKGNVRGEESFPWYEKGILAEISLTRLYEYYLYSLPKSYKGMIPKQVLLYFSYENSQLDRKSRAVLYQNVLEYVEPGSSLYQKYERDMEQFAMEELFAGRIDSQLAVIYKHMIYRDMIDSQVARVLPGILRSNRICCEDSAMKYVVVLNEVLTGEDAYPLNDGVAYVPLYFDDCVLMFQDMYGNRYMDVSYTKEPVLDEKELEERCFEMYPEQPMLRMRQCLELMEKETLSAEDVLVLQKAFEELPVKPLYQQQMLTRIIDFYRGQTAGDDEAMAREGGAYLLRLDKEALTRHERIDICETLIVQDYLEEAYGMIREFGEEGLRMKRISRLCSRLILQKMFDEDELLLHLAYRAFAAGNGDEVILDYLCEHYNGAGWQMYRILVQAVKERVETYDLEERLLAQLLFTGAEKHLDTVFDLYASRKETGELIVKAYFTVKSVGYFLKDEVPGDKVFAYLEGAVNGSGEMRKVPELYLLALAKYYSGLPRLTKEQQALLRRMMDLFLSRGMVFAWFKKLAPYVDLPGDILDKEIIEYHGSQERKPVLRVRILPDEEEFHEEEMRMVYKGIYVRQKVLFEGELMEYEIYEEENGILEKKAEGELSCTEVPAGDRGNRFSALNSMGLYLGMKDDEKLRDSMIKYETDNLTVEKLFPLME</sequence>
<reference evidence="3" key="1">
    <citation type="submission" date="2020-10" db="EMBL/GenBank/DDBJ databases">
        <authorList>
            <person name="Gilroy R."/>
        </authorList>
    </citation>
    <scope>NUCLEOTIDE SEQUENCE</scope>
    <source>
        <strain evidence="3">CHK180-2868</strain>
    </source>
</reference>
<evidence type="ECO:0000313" key="4">
    <source>
        <dbReference type="Proteomes" id="UP000824250"/>
    </source>
</evidence>
<dbReference type="InterPro" id="IPR043775">
    <property type="entry name" value="DUF5717_N"/>
</dbReference>
<accession>A0A9D1A5L3</accession>
<evidence type="ECO:0008006" key="5">
    <source>
        <dbReference type="Google" id="ProtNLM"/>
    </source>
</evidence>
<evidence type="ECO:0000259" key="1">
    <source>
        <dbReference type="Pfam" id="PF18983"/>
    </source>
</evidence>
<reference evidence="3" key="2">
    <citation type="journal article" date="2021" name="PeerJ">
        <title>Extensive microbial diversity within the chicken gut microbiome revealed by metagenomics and culture.</title>
        <authorList>
            <person name="Gilroy R."/>
            <person name="Ravi A."/>
            <person name="Getino M."/>
            <person name="Pursley I."/>
            <person name="Horton D.L."/>
            <person name="Alikhan N.F."/>
            <person name="Baker D."/>
            <person name="Gharbi K."/>
            <person name="Hall N."/>
            <person name="Watson M."/>
            <person name="Adriaenssens E.M."/>
            <person name="Foster-Nyarko E."/>
            <person name="Jarju S."/>
            <person name="Secka A."/>
            <person name="Antonio M."/>
            <person name="Oren A."/>
            <person name="Chaudhuri R.R."/>
            <person name="La Ragione R."/>
            <person name="Hildebrand F."/>
            <person name="Pallen M.J."/>
        </authorList>
    </citation>
    <scope>NUCLEOTIDE SEQUENCE</scope>
    <source>
        <strain evidence="3">CHK180-2868</strain>
    </source>
</reference>
<dbReference type="Proteomes" id="UP000824250">
    <property type="component" value="Unassembled WGS sequence"/>
</dbReference>
<dbReference type="Pfam" id="PF18983">
    <property type="entry name" value="DUF5717"/>
    <property type="match status" value="1"/>
</dbReference>
<dbReference type="AlphaFoldDB" id="A0A9D1A5L3"/>
<feature type="domain" description="DUF5717" evidence="1">
    <location>
        <begin position="883"/>
        <end position="1189"/>
    </location>
</feature>
<dbReference type="EMBL" id="DVGC01000057">
    <property type="protein sequence ID" value="HIR06183.1"/>
    <property type="molecule type" value="Genomic_DNA"/>
</dbReference>
<dbReference type="Pfam" id="PF18984">
    <property type="entry name" value="DUF5717_N"/>
    <property type="match status" value="1"/>
</dbReference>